<protein>
    <recommendedName>
        <fullName evidence="2">Aspartate dehydrogenase domain-containing protein</fullName>
    </recommendedName>
</protein>
<dbReference type="PANTHER" id="PTHR31873:SF6">
    <property type="entry name" value="ASPARTATE DEHYDROGENASE DOMAIN-CONTAINING PROTEIN"/>
    <property type="match status" value="1"/>
</dbReference>
<dbReference type="GO" id="GO:0050661">
    <property type="term" value="F:NADP binding"/>
    <property type="evidence" value="ECO:0007669"/>
    <property type="project" value="InterPro"/>
</dbReference>
<evidence type="ECO:0000313" key="5">
    <source>
        <dbReference type="EMBL" id="CDW22621.1"/>
    </source>
</evidence>
<dbReference type="GO" id="GO:0033735">
    <property type="term" value="F:aspartate dehydrogenase [NAD(P)+] activity"/>
    <property type="evidence" value="ECO:0007669"/>
    <property type="project" value="InterPro"/>
</dbReference>
<dbReference type="SUPFAM" id="SSF55347">
    <property type="entry name" value="Glyceraldehyde-3-phosphate dehydrogenase-like, C-terminal domain"/>
    <property type="match status" value="1"/>
</dbReference>
<evidence type="ECO:0000256" key="1">
    <source>
        <dbReference type="ARBA" id="ARBA00008331"/>
    </source>
</evidence>
<accession>A0A0K2TAX3</accession>
<evidence type="ECO:0000259" key="4">
    <source>
        <dbReference type="Pfam" id="PF03447"/>
    </source>
</evidence>
<evidence type="ECO:0000256" key="2">
    <source>
        <dbReference type="ARBA" id="ARBA00020169"/>
    </source>
</evidence>
<reference evidence="5" key="1">
    <citation type="submission" date="2014-05" db="EMBL/GenBank/DDBJ databases">
        <authorList>
            <person name="Chronopoulou M."/>
        </authorList>
    </citation>
    <scope>NUCLEOTIDE SEQUENCE</scope>
    <source>
        <tissue evidence="5">Whole organism</tissue>
    </source>
</reference>
<dbReference type="OrthoDB" id="4310724at2759"/>
<dbReference type="InterPro" id="IPR036291">
    <property type="entry name" value="NAD(P)-bd_dom_sf"/>
</dbReference>
<dbReference type="AlphaFoldDB" id="A0A0K2TAX3"/>
<proteinExistence type="inferred from homology"/>
<dbReference type="SUPFAM" id="SSF51735">
    <property type="entry name" value="NAD(P)-binding Rossmann-fold domains"/>
    <property type="match status" value="1"/>
</dbReference>
<feature type="domain" description="Aspartate dehydrogenase" evidence="3">
    <location>
        <begin position="168"/>
        <end position="256"/>
    </location>
</feature>
<dbReference type="Pfam" id="PF01958">
    <property type="entry name" value="Asp_DH_C"/>
    <property type="match status" value="1"/>
</dbReference>
<sequence length="277" mass="30033">MDKKSVGIVGFGNLGKHLYEFINESPNLRVAFVWNRTASVFDSSLKVPKDLILHHLEDIVLRLPDIIVEVAHPNITHKYGELFLKNADTMLGSPTALADPILKAKLLAACKMHGLYIPSGAFWGGEDIRKMADSNTLKGLTVTMTKHPSSFKLNGHLKDLNDKVSDVAVVLYDGPVRKLCPLAPNNVNTMAAAAVAAHNLGFDKVRGRLIADPGLLDWHEVRVDVIGPLQEDGNHFSVETIRRNPAKPGAVTGSATYASFQSSLNRVGGCGPGFHLC</sequence>
<dbReference type="PANTHER" id="PTHR31873">
    <property type="entry name" value="L-ASPARTATE DEHYDROGENASE-RELATED"/>
    <property type="match status" value="1"/>
</dbReference>
<dbReference type="InterPro" id="IPR005106">
    <property type="entry name" value="Asp/hSer_DH_NAD-bd"/>
</dbReference>
<dbReference type="Gene3D" id="3.30.360.10">
    <property type="entry name" value="Dihydrodipicolinate Reductase, domain 2"/>
    <property type="match status" value="1"/>
</dbReference>
<dbReference type="Pfam" id="PF03447">
    <property type="entry name" value="NAD_binding_3"/>
    <property type="match status" value="1"/>
</dbReference>
<organism evidence="5">
    <name type="scientific">Lepeophtheirus salmonis</name>
    <name type="common">Salmon louse</name>
    <name type="synonym">Caligus salmonis</name>
    <dbReference type="NCBI Taxonomy" id="72036"/>
    <lineage>
        <taxon>Eukaryota</taxon>
        <taxon>Metazoa</taxon>
        <taxon>Ecdysozoa</taxon>
        <taxon>Arthropoda</taxon>
        <taxon>Crustacea</taxon>
        <taxon>Multicrustacea</taxon>
        <taxon>Hexanauplia</taxon>
        <taxon>Copepoda</taxon>
        <taxon>Siphonostomatoida</taxon>
        <taxon>Caligidae</taxon>
        <taxon>Lepeophtheirus</taxon>
    </lineage>
</organism>
<feature type="domain" description="Aspartate/homoserine dehydrogenase NAD-binding" evidence="4">
    <location>
        <begin position="10"/>
        <end position="116"/>
    </location>
</feature>
<dbReference type="EMBL" id="HACA01005260">
    <property type="protein sequence ID" value="CDW22621.1"/>
    <property type="molecule type" value="Transcribed_RNA"/>
</dbReference>
<comment type="similarity">
    <text evidence="1">Belongs to the L-aspartate dehydrogenase family.</text>
</comment>
<dbReference type="InterPro" id="IPR002811">
    <property type="entry name" value="Asp_DH"/>
</dbReference>
<dbReference type="GO" id="GO:0009435">
    <property type="term" value="P:NAD+ biosynthetic process"/>
    <property type="evidence" value="ECO:0007669"/>
    <property type="project" value="InterPro"/>
</dbReference>
<dbReference type="Gene3D" id="3.40.50.720">
    <property type="entry name" value="NAD(P)-binding Rossmann-like Domain"/>
    <property type="match status" value="1"/>
</dbReference>
<evidence type="ECO:0000259" key="3">
    <source>
        <dbReference type="Pfam" id="PF01958"/>
    </source>
</evidence>
<name>A0A0K2TAX3_LEPSM</name>